<evidence type="ECO:0000259" key="1">
    <source>
        <dbReference type="Pfam" id="PF01764"/>
    </source>
</evidence>
<dbReference type="GO" id="GO:0004806">
    <property type="term" value="F:triacylglycerol lipase activity"/>
    <property type="evidence" value="ECO:0007669"/>
    <property type="project" value="InterPro"/>
</dbReference>
<dbReference type="InterPro" id="IPR029058">
    <property type="entry name" value="AB_hydrolase_fold"/>
</dbReference>
<feature type="domain" description="Fungal lipase-type" evidence="1">
    <location>
        <begin position="229"/>
        <end position="306"/>
    </location>
</feature>
<proteinExistence type="predicted"/>
<name>A9GY76_SORC5</name>
<dbReference type="STRING" id="448385.sce7028"/>
<evidence type="ECO:0000313" key="2">
    <source>
        <dbReference type="EMBL" id="CAN97197.1"/>
    </source>
</evidence>
<reference evidence="2 3" key="1">
    <citation type="journal article" date="2007" name="Nat. Biotechnol.">
        <title>Complete genome sequence of the myxobacterium Sorangium cellulosum.</title>
        <authorList>
            <person name="Schneiker S."/>
            <person name="Perlova O."/>
            <person name="Kaiser O."/>
            <person name="Gerth K."/>
            <person name="Alici A."/>
            <person name="Altmeyer M.O."/>
            <person name="Bartels D."/>
            <person name="Bekel T."/>
            <person name="Beyer S."/>
            <person name="Bode E."/>
            <person name="Bode H.B."/>
            <person name="Bolten C.J."/>
            <person name="Choudhuri J.V."/>
            <person name="Doss S."/>
            <person name="Elnakady Y.A."/>
            <person name="Frank B."/>
            <person name="Gaigalat L."/>
            <person name="Goesmann A."/>
            <person name="Groeger C."/>
            <person name="Gross F."/>
            <person name="Jelsbak L."/>
            <person name="Jelsbak L."/>
            <person name="Kalinowski J."/>
            <person name="Kegler C."/>
            <person name="Knauber T."/>
            <person name="Konietzny S."/>
            <person name="Kopp M."/>
            <person name="Krause L."/>
            <person name="Krug D."/>
            <person name="Linke B."/>
            <person name="Mahmud T."/>
            <person name="Martinez-Arias R."/>
            <person name="McHardy A.C."/>
            <person name="Merai M."/>
            <person name="Meyer F."/>
            <person name="Mormann S."/>
            <person name="Munoz-Dorado J."/>
            <person name="Perez J."/>
            <person name="Pradella S."/>
            <person name="Rachid S."/>
            <person name="Raddatz G."/>
            <person name="Rosenau F."/>
            <person name="Rueckert C."/>
            <person name="Sasse F."/>
            <person name="Scharfe M."/>
            <person name="Schuster S.C."/>
            <person name="Suen G."/>
            <person name="Treuner-Lange A."/>
            <person name="Velicer G.J."/>
            <person name="Vorholter F.-J."/>
            <person name="Weissman K.J."/>
            <person name="Welch R.D."/>
            <person name="Wenzel S.C."/>
            <person name="Whitworth D.E."/>
            <person name="Wilhelm S."/>
            <person name="Wittmann C."/>
            <person name="Bloecker H."/>
            <person name="Puehler A."/>
            <person name="Mueller R."/>
        </authorList>
    </citation>
    <scope>NUCLEOTIDE SEQUENCE [LARGE SCALE GENOMIC DNA]</scope>
    <source>
        <strain evidence="3">So ce56</strain>
    </source>
</reference>
<dbReference type="InterPro" id="IPR044819">
    <property type="entry name" value="OBL-like"/>
</dbReference>
<accession>A9GY76</accession>
<dbReference type="PANTHER" id="PTHR46086:SF4">
    <property type="entry name" value="ALPHA_BETA-HYDROLASES SUPERFAMILY PROTEIN"/>
    <property type="match status" value="1"/>
</dbReference>
<dbReference type="KEGG" id="scl:sce7028"/>
<dbReference type="CDD" id="cd00519">
    <property type="entry name" value="Lipase_3"/>
    <property type="match status" value="1"/>
</dbReference>
<dbReference type="OrthoDB" id="5522031at2"/>
<dbReference type="HOGENOM" id="CLU_700007_0_0_7"/>
<keyword evidence="3" id="KW-1185">Reference proteome</keyword>
<evidence type="ECO:0000313" key="3">
    <source>
        <dbReference type="Proteomes" id="UP000002139"/>
    </source>
</evidence>
<organism evidence="2 3">
    <name type="scientific">Sorangium cellulosum (strain So ce56)</name>
    <name type="common">Polyangium cellulosum (strain So ce56)</name>
    <dbReference type="NCBI Taxonomy" id="448385"/>
    <lineage>
        <taxon>Bacteria</taxon>
        <taxon>Pseudomonadati</taxon>
        <taxon>Myxococcota</taxon>
        <taxon>Polyangia</taxon>
        <taxon>Polyangiales</taxon>
        <taxon>Polyangiaceae</taxon>
        <taxon>Sorangium</taxon>
    </lineage>
</organism>
<dbReference type="Proteomes" id="UP000002139">
    <property type="component" value="Chromosome"/>
</dbReference>
<dbReference type="Pfam" id="PF01764">
    <property type="entry name" value="Lipase_3"/>
    <property type="match status" value="1"/>
</dbReference>
<gene>
    <name evidence="2" type="ordered locus">sce7028</name>
</gene>
<sequence length="392" mass="43531">MKLEAIRVTRSSQRDKRAERTGSIEAWSPAALGLEHEDSVDHMVQVKAGEYDQQLAAILGSASCWSYSDPDTFAKTMHRRAGVPWNETVALTDRNPALLTDVTAYLVQSEDRRLCILCFRGTGPLNIINWLSDGSSRVVPFFSAGHIHGGFFHAAMMLTTTLRTLLQSARKGGSICEAVARERAMWSDCLRRDPRGCGDDRRRAGADVGAARRVLRPPRGDDPDVLEALYITGHSLGGALAIVTAALLFVEPRLAYFREKLRGVYTYGQPMVGYQDFKDRFERDLGKRLFRHVYRNDVFPGLPALNMGRFVHFGSLYTAKEGAEWLPSRASTRQERTLLGAIGQAALAGIQQEFFGNLPVLNLIPLRLSVADHSPIKYLRVSREGAADIELV</sequence>
<dbReference type="PANTHER" id="PTHR46086">
    <property type="entry name" value="ALPHA/BETA-HYDROLASES SUPERFAMILY PROTEIN"/>
    <property type="match status" value="1"/>
</dbReference>
<dbReference type="GO" id="GO:0006629">
    <property type="term" value="P:lipid metabolic process"/>
    <property type="evidence" value="ECO:0007669"/>
    <property type="project" value="InterPro"/>
</dbReference>
<dbReference type="EMBL" id="AM746676">
    <property type="protein sequence ID" value="CAN97197.1"/>
    <property type="molecule type" value="Genomic_DNA"/>
</dbReference>
<dbReference type="BioCyc" id="SCEL448385:SCE_RS49680-MONOMER"/>
<dbReference type="Gene3D" id="3.40.50.1820">
    <property type="entry name" value="alpha/beta hydrolase"/>
    <property type="match status" value="1"/>
</dbReference>
<dbReference type="eggNOG" id="COG3675">
    <property type="taxonomic scope" value="Bacteria"/>
</dbReference>
<dbReference type="InterPro" id="IPR002921">
    <property type="entry name" value="Fungal_lipase-type"/>
</dbReference>
<dbReference type="SUPFAM" id="SSF53474">
    <property type="entry name" value="alpha/beta-Hydrolases"/>
    <property type="match status" value="1"/>
</dbReference>
<protein>
    <submittedName>
        <fullName evidence="2">Probable Lipase</fullName>
    </submittedName>
</protein>
<dbReference type="AlphaFoldDB" id="A9GY76"/>